<dbReference type="Pfam" id="PF07980">
    <property type="entry name" value="SusD_RagB"/>
    <property type="match status" value="1"/>
</dbReference>
<dbReference type="PROSITE" id="PS51257">
    <property type="entry name" value="PROKAR_LIPOPROTEIN"/>
    <property type="match status" value="1"/>
</dbReference>
<evidence type="ECO:0000256" key="3">
    <source>
        <dbReference type="ARBA" id="ARBA00023136"/>
    </source>
</evidence>
<keyword evidence="2 5" id="KW-0732">Signal</keyword>
<keyword evidence="9" id="KW-1185">Reference proteome</keyword>
<evidence type="ECO:0000313" key="9">
    <source>
        <dbReference type="Proteomes" id="UP000812031"/>
    </source>
</evidence>
<dbReference type="EMBL" id="JAHWYN010000002">
    <property type="protein sequence ID" value="MBW4359340.1"/>
    <property type="molecule type" value="Genomic_DNA"/>
</dbReference>
<proteinExistence type="predicted"/>
<evidence type="ECO:0000259" key="6">
    <source>
        <dbReference type="Pfam" id="PF07980"/>
    </source>
</evidence>
<dbReference type="Pfam" id="PF14322">
    <property type="entry name" value="SusD-like_3"/>
    <property type="match status" value="1"/>
</dbReference>
<organism evidence="8 9">
    <name type="scientific">Flavobacterium taihuense</name>
    <dbReference type="NCBI Taxonomy" id="2857508"/>
    <lineage>
        <taxon>Bacteria</taxon>
        <taxon>Pseudomonadati</taxon>
        <taxon>Bacteroidota</taxon>
        <taxon>Flavobacteriia</taxon>
        <taxon>Flavobacteriales</taxon>
        <taxon>Flavobacteriaceae</taxon>
        <taxon>Flavobacterium</taxon>
    </lineage>
</organism>
<keyword evidence="3" id="KW-0472">Membrane</keyword>
<dbReference type="Proteomes" id="UP000812031">
    <property type="component" value="Unassembled WGS sequence"/>
</dbReference>
<dbReference type="RefSeq" id="WP_219315878.1">
    <property type="nucleotide sequence ID" value="NZ_JAHWYN010000002.1"/>
</dbReference>
<feature type="chain" id="PRO_5046189821" evidence="5">
    <location>
        <begin position="22"/>
        <end position="460"/>
    </location>
</feature>
<dbReference type="InterPro" id="IPR012944">
    <property type="entry name" value="SusD_RagB_dom"/>
</dbReference>
<reference evidence="8 9" key="1">
    <citation type="submission" date="2021-07" db="EMBL/GenBank/DDBJ databases">
        <title>Flavobacterium sp. nov. isolated from sediment on the Taihu Lake.</title>
        <authorList>
            <person name="Qu J.-H."/>
        </authorList>
    </citation>
    <scope>NUCLEOTIDE SEQUENCE [LARGE SCALE GENOMIC DNA]</scope>
    <source>
        <strain evidence="8 9">NAS39</strain>
    </source>
</reference>
<evidence type="ECO:0000256" key="2">
    <source>
        <dbReference type="ARBA" id="ARBA00022729"/>
    </source>
</evidence>
<evidence type="ECO:0000256" key="5">
    <source>
        <dbReference type="SAM" id="SignalP"/>
    </source>
</evidence>
<gene>
    <name evidence="8" type="ORF">KZH69_02470</name>
</gene>
<evidence type="ECO:0000313" key="8">
    <source>
        <dbReference type="EMBL" id="MBW4359340.1"/>
    </source>
</evidence>
<feature type="domain" description="SusD-like N-terminal" evidence="7">
    <location>
        <begin position="92"/>
        <end position="226"/>
    </location>
</feature>
<feature type="domain" description="RagB/SusD" evidence="6">
    <location>
        <begin position="312"/>
        <end position="425"/>
    </location>
</feature>
<comment type="caution">
    <text evidence="8">The sequence shown here is derived from an EMBL/GenBank/DDBJ whole genome shotgun (WGS) entry which is preliminary data.</text>
</comment>
<dbReference type="InterPro" id="IPR033985">
    <property type="entry name" value="SusD-like_N"/>
</dbReference>
<evidence type="ECO:0000256" key="4">
    <source>
        <dbReference type="ARBA" id="ARBA00023237"/>
    </source>
</evidence>
<feature type="signal peptide" evidence="5">
    <location>
        <begin position="1"/>
        <end position="21"/>
    </location>
</feature>
<keyword evidence="4" id="KW-0998">Cell outer membrane</keyword>
<sequence length="460" mass="51170">MKNSKLIFIAWNMLLFLTVGCDSFTEVDLPSSQLTAKDVFEDKTTANAAMVDIYTKIRDHGLLTGYPSGISSELGLYADELMFYGISGSGQSNFYTNSLLASDTEIAELWNSSYNQIYAANAVIEGVAISKALATDDKNQLTGEALFTRALIHFYLVNAFGDIPYMLTTDYQQNKVAHRLPENEVYSQIKADLEQASALLPEEYIGQERVRPNKWAAQALLARVYLYKQQWDEASNAASRVLNQTGLYVWPSDIGTVFGKGSQSTIWQLMPAIEGANTYEAGTFIFVEGPPPSVAISDQLIAAFSDVDLRKTNWIKAVTNNTDIWYHAYKYKEASNTGTSMEYSIVLRMAEQYLIRAEARAHQGDLIGAKEDLNKTRNLAGLPDSGAATAADIITEVLQERRLEFFTEFGNRFFDLKRTGGLDAALSPIKPQWESTDRLLPLPESELLLNPNLAPQNANY</sequence>
<protein>
    <submittedName>
        <fullName evidence="8">RagB/SusD family nutrient uptake outer membrane protein</fullName>
    </submittedName>
</protein>
<evidence type="ECO:0000259" key="7">
    <source>
        <dbReference type="Pfam" id="PF14322"/>
    </source>
</evidence>
<dbReference type="CDD" id="cd08977">
    <property type="entry name" value="SusD"/>
    <property type="match status" value="1"/>
</dbReference>
<comment type="subcellular location">
    <subcellularLocation>
        <location evidence="1">Cell outer membrane</location>
    </subcellularLocation>
</comment>
<evidence type="ECO:0000256" key="1">
    <source>
        <dbReference type="ARBA" id="ARBA00004442"/>
    </source>
</evidence>
<name>A0ABS6XRN4_9FLAO</name>
<accession>A0ABS6XRN4</accession>